<feature type="compositionally biased region" description="Basic residues" evidence="1">
    <location>
        <begin position="1"/>
        <end position="13"/>
    </location>
</feature>
<reference evidence="2" key="1">
    <citation type="submission" date="2023-06" db="EMBL/GenBank/DDBJ databases">
        <authorList>
            <consortium name="Lawrence Berkeley National Laboratory"/>
            <person name="Ahrendt S."/>
            <person name="Sahu N."/>
            <person name="Indic B."/>
            <person name="Wong-Bajracharya J."/>
            <person name="Merenyi Z."/>
            <person name="Ke H.-M."/>
            <person name="Monk M."/>
            <person name="Kocsube S."/>
            <person name="Drula E."/>
            <person name="Lipzen A."/>
            <person name="Balint B."/>
            <person name="Henrissat B."/>
            <person name="Andreopoulos B."/>
            <person name="Martin F.M."/>
            <person name="Harder C.B."/>
            <person name="Rigling D."/>
            <person name="Ford K.L."/>
            <person name="Foster G.D."/>
            <person name="Pangilinan J."/>
            <person name="Papanicolaou A."/>
            <person name="Barry K."/>
            <person name="LaButti K."/>
            <person name="Viragh M."/>
            <person name="Koriabine M."/>
            <person name="Yan M."/>
            <person name="Riley R."/>
            <person name="Champramary S."/>
            <person name="Plett K.L."/>
            <person name="Tsai I.J."/>
            <person name="Slot J."/>
            <person name="Sipos G."/>
            <person name="Plett J."/>
            <person name="Nagy L.G."/>
            <person name="Grigoriev I.V."/>
        </authorList>
    </citation>
    <scope>NUCLEOTIDE SEQUENCE</scope>
    <source>
        <strain evidence="2">ICMP 16352</strain>
    </source>
</reference>
<sequence>MDHRVNKLIKRSKKGQDASDRPVSQTTTSIKSILSRSSIPMLKPRLHNVKPITPTNLANNPSADRHVRHLKQTIPNFELSAFIETGEVDLYIPVPKQRSYSGKKPVLPSILANTLCKYLGVNGVLDLLNTMLGTSYNLDPPYDENGDPCGTKYKLVTVLETYIKKGTDFGTARP</sequence>
<gene>
    <name evidence="2" type="ORF">IW261DRAFT_1485546</name>
</gene>
<accession>A0AA39TBA2</accession>
<evidence type="ECO:0000256" key="1">
    <source>
        <dbReference type="SAM" id="MobiDB-lite"/>
    </source>
</evidence>
<organism evidence="2 3">
    <name type="scientific">Armillaria novae-zelandiae</name>
    <dbReference type="NCBI Taxonomy" id="153914"/>
    <lineage>
        <taxon>Eukaryota</taxon>
        <taxon>Fungi</taxon>
        <taxon>Dikarya</taxon>
        <taxon>Basidiomycota</taxon>
        <taxon>Agaricomycotina</taxon>
        <taxon>Agaricomycetes</taxon>
        <taxon>Agaricomycetidae</taxon>
        <taxon>Agaricales</taxon>
        <taxon>Marasmiineae</taxon>
        <taxon>Physalacriaceae</taxon>
        <taxon>Armillaria</taxon>
    </lineage>
</organism>
<comment type="caution">
    <text evidence="2">The sequence shown here is derived from an EMBL/GenBank/DDBJ whole genome shotgun (WGS) entry which is preliminary data.</text>
</comment>
<name>A0AA39TBA2_9AGAR</name>
<dbReference type="AlphaFoldDB" id="A0AA39TBA2"/>
<protein>
    <submittedName>
        <fullName evidence="2">Uncharacterized protein</fullName>
    </submittedName>
</protein>
<evidence type="ECO:0000313" key="3">
    <source>
        <dbReference type="Proteomes" id="UP001175227"/>
    </source>
</evidence>
<feature type="region of interest" description="Disordered" evidence="1">
    <location>
        <begin position="1"/>
        <end position="29"/>
    </location>
</feature>
<proteinExistence type="predicted"/>
<keyword evidence="3" id="KW-1185">Reference proteome</keyword>
<dbReference type="Proteomes" id="UP001175227">
    <property type="component" value="Unassembled WGS sequence"/>
</dbReference>
<dbReference type="EMBL" id="JAUEPR010000016">
    <property type="protein sequence ID" value="KAK0477626.1"/>
    <property type="molecule type" value="Genomic_DNA"/>
</dbReference>
<evidence type="ECO:0000313" key="2">
    <source>
        <dbReference type="EMBL" id="KAK0477626.1"/>
    </source>
</evidence>